<keyword evidence="1" id="KW-0732">Signal</keyword>
<evidence type="ECO:0000313" key="2">
    <source>
        <dbReference type="EMBL" id="KAJ1530646.1"/>
    </source>
</evidence>
<proteinExistence type="predicted"/>
<evidence type="ECO:0000256" key="1">
    <source>
        <dbReference type="SAM" id="SignalP"/>
    </source>
</evidence>
<feature type="chain" id="PRO_5043989633" evidence="1">
    <location>
        <begin position="21"/>
        <end position="120"/>
    </location>
</feature>
<feature type="signal peptide" evidence="1">
    <location>
        <begin position="1"/>
        <end position="20"/>
    </location>
</feature>
<comment type="caution">
    <text evidence="2">The sequence shown here is derived from an EMBL/GenBank/DDBJ whole genome shotgun (WGS) entry which is preliminary data.</text>
</comment>
<keyword evidence="3" id="KW-1185">Reference proteome</keyword>
<reference evidence="2" key="1">
    <citation type="submission" date="2022-12" db="EMBL/GenBank/DDBJ databases">
        <title>Chromosome-level genome assembly of the bean flower thrips Megalurothrips usitatus.</title>
        <authorList>
            <person name="Ma L."/>
            <person name="Liu Q."/>
            <person name="Li H."/>
            <person name="Cai W."/>
        </authorList>
    </citation>
    <scope>NUCLEOTIDE SEQUENCE</scope>
    <source>
        <strain evidence="2">Cailab_2022a</strain>
    </source>
</reference>
<gene>
    <name evidence="2" type="ORF">ONE63_005518</name>
</gene>
<dbReference type="EMBL" id="JAPTSV010000002">
    <property type="protein sequence ID" value="KAJ1530646.1"/>
    <property type="molecule type" value="Genomic_DNA"/>
</dbReference>
<dbReference type="AlphaFoldDB" id="A0AAV7Y0M6"/>
<sequence length="120" mass="12564">MARHLSILLALAVAVAVAHAATIGEQYDACLWGGFEVKPDESVISANALGMCKRCRCEAAEMVCEEEQLPCDPYTVGAAAAAPAEPKTRTARASSAKPVQCGDKLCVTACIKENGKHKCA</sequence>
<protein>
    <submittedName>
        <fullName evidence="2">Uncharacterized protein</fullName>
    </submittedName>
</protein>
<name>A0AAV7Y0M6_9NEOP</name>
<dbReference type="Proteomes" id="UP001075354">
    <property type="component" value="Chromosome 2"/>
</dbReference>
<evidence type="ECO:0000313" key="3">
    <source>
        <dbReference type="Proteomes" id="UP001075354"/>
    </source>
</evidence>
<accession>A0AAV7Y0M6</accession>
<organism evidence="2 3">
    <name type="scientific">Megalurothrips usitatus</name>
    <name type="common">bean blossom thrips</name>
    <dbReference type="NCBI Taxonomy" id="439358"/>
    <lineage>
        <taxon>Eukaryota</taxon>
        <taxon>Metazoa</taxon>
        <taxon>Ecdysozoa</taxon>
        <taxon>Arthropoda</taxon>
        <taxon>Hexapoda</taxon>
        <taxon>Insecta</taxon>
        <taxon>Pterygota</taxon>
        <taxon>Neoptera</taxon>
        <taxon>Paraneoptera</taxon>
        <taxon>Thysanoptera</taxon>
        <taxon>Terebrantia</taxon>
        <taxon>Thripoidea</taxon>
        <taxon>Thripidae</taxon>
        <taxon>Megalurothrips</taxon>
    </lineage>
</organism>